<dbReference type="GO" id="GO:0000428">
    <property type="term" value="C:DNA-directed RNA polymerase complex"/>
    <property type="evidence" value="ECO:0007669"/>
    <property type="project" value="UniProtKB-KW"/>
</dbReference>
<name>A0A2T5K616_9RHOB</name>
<sequence>MKSRQRISIAQTQRLQLNLGLTASIRILSSDAEGLTRYLEEQAGENPHIQLERVQSAEWLPRWTSVLPRMAHGDGPPVEAAGAAGPSLMAHVMGQIDRLFPKGPERRIAMLLAEGLEPTGWLGTDPVQVAGQARVAVAEVEAVLARLQRIEPAGLFARNLAECLRLQAVEAGRLDPALATMFDHLDLVAQGAHARLARMCGTDEAAILARLRLIRSFDPKPGAQFDPGAAPVREPDLIATLTDAGWEVALNRSALPSVRIRKPDKRPATAAARAAWTQAQAVGRMIETRNATLLRVAREILARQEAALDEGPAALVPLTMADVAGALEIHESTVSRVVSGTCVDTPRGTWWLRRMFSGRVAEGGASAAAVRAAISELVAQEDAAAPLSDAALAEALAARGMPLARRTVAKYREILNIPPAHRRRRRPVRVA</sequence>
<keyword evidence="7 9" id="KW-0238">DNA-binding</keyword>
<evidence type="ECO:0000256" key="4">
    <source>
        <dbReference type="ARBA" id="ARBA00022695"/>
    </source>
</evidence>
<dbReference type="GO" id="GO:0016987">
    <property type="term" value="F:sigma factor activity"/>
    <property type="evidence" value="ECO:0007669"/>
    <property type="project" value="UniProtKB-KW"/>
</dbReference>
<keyword evidence="3 9" id="KW-0808">Transferase</keyword>
<dbReference type="GO" id="GO:0016779">
    <property type="term" value="F:nucleotidyltransferase activity"/>
    <property type="evidence" value="ECO:0007669"/>
    <property type="project" value="UniProtKB-KW"/>
</dbReference>
<proteinExistence type="inferred from homology"/>
<comment type="caution">
    <text evidence="12">The sequence shown here is derived from an EMBL/GenBank/DDBJ whole genome shotgun (WGS) entry which is preliminary data.</text>
</comment>
<evidence type="ECO:0000256" key="1">
    <source>
        <dbReference type="ARBA" id="ARBA00008798"/>
    </source>
</evidence>
<evidence type="ECO:0000313" key="13">
    <source>
        <dbReference type="Proteomes" id="UP000244060"/>
    </source>
</evidence>
<evidence type="ECO:0000259" key="11">
    <source>
        <dbReference type="Pfam" id="PF04963"/>
    </source>
</evidence>
<evidence type="ECO:0000259" key="10">
    <source>
        <dbReference type="Pfam" id="PF04552"/>
    </source>
</evidence>
<dbReference type="Pfam" id="PF00309">
    <property type="entry name" value="Sigma54_AID"/>
    <property type="match status" value="1"/>
</dbReference>
<dbReference type="Pfam" id="PF04963">
    <property type="entry name" value="Sigma54_CBD"/>
    <property type="match status" value="1"/>
</dbReference>
<dbReference type="AlphaFoldDB" id="A0A2T5K616"/>
<protein>
    <recommendedName>
        <fullName evidence="9">RNA polymerase sigma-54 factor</fullName>
    </recommendedName>
</protein>
<keyword evidence="8 9" id="KW-0804">Transcription</keyword>
<keyword evidence="4 9" id="KW-0548">Nucleotidyltransferase</keyword>
<gene>
    <name evidence="12" type="ORF">C8J28_11197</name>
</gene>
<dbReference type="Gene3D" id="1.10.10.1330">
    <property type="entry name" value="RNA polymerase sigma-54 factor, core-binding domain"/>
    <property type="match status" value="1"/>
</dbReference>
<keyword evidence="13" id="KW-1185">Reference proteome</keyword>
<dbReference type="PROSITE" id="PS00717">
    <property type="entry name" value="SIGMA54_1"/>
    <property type="match status" value="1"/>
</dbReference>
<dbReference type="GO" id="GO:0001216">
    <property type="term" value="F:DNA-binding transcription activator activity"/>
    <property type="evidence" value="ECO:0007669"/>
    <property type="project" value="InterPro"/>
</dbReference>
<dbReference type="EMBL" id="QAOT01000011">
    <property type="protein sequence ID" value="PTR17809.1"/>
    <property type="molecule type" value="Genomic_DNA"/>
</dbReference>
<dbReference type="InterPro" id="IPR007634">
    <property type="entry name" value="RNA_pol_sigma_54_DNA-bd"/>
</dbReference>
<evidence type="ECO:0000256" key="5">
    <source>
        <dbReference type="ARBA" id="ARBA00023015"/>
    </source>
</evidence>
<accession>A0A2T5K616</accession>
<dbReference type="PRINTS" id="PR00045">
    <property type="entry name" value="SIGMA54FCT"/>
</dbReference>
<dbReference type="InterPro" id="IPR000394">
    <property type="entry name" value="RNA_pol_sigma_54"/>
</dbReference>
<dbReference type="PROSITE" id="PS00718">
    <property type="entry name" value="SIGMA54_2"/>
    <property type="match status" value="1"/>
</dbReference>
<evidence type="ECO:0000256" key="2">
    <source>
        <dbReference type="ARBA" id="ARBA00022478"/>
    </source>
</evidence>
<dbReference type="PROSITE" id="PS50044">
    <property type="entry name" value="SIGMA54_3"/>
    <property type="match status" value="1"/>
</dbReference>
<keyword evidence="6 9" id="KW-0731">Sigma factor</keyword>
<evidence type="ECO:0000256" key="9">
    <source>
        <dbReference type="PIRNR" id="PIRNR000774"/>
    </source>
</evidence>
<dbReference type="RefSeq" id="WP_108221266.1">
    <property type="nucleotide sequence ID" value="NZ_CP090022.1"/>
</dbReference>
<dbReference type="GO" id="GO:0006352">
    <property type="term" value="P:DNA-templated transcription initiation"/>
    <property type="evidence" value="ECO:0007669"/>
    <property type="project" value="InterPro"/>
</dbReference>
<feature type="domain" description="RNA polymerase sigma factor 54 core-binding" evidence="11">
    <location>
        <begin position="80"/>
        <end position="262"/>
    </location>
</feature>
<organism evidence="12 13">
    <name type="scientific">Cereibacter azotoformans</name>
    <dbReference type="NCBI Taxonomy" id="43057"/>
    <lineage>
        <taxon>Bacteria</taxon>
        <taxon>Pseudomonadati</taxon>
        <taxon>Pseudomonadota</taxon>
        <taxon>Alphaproteobacteria</taxon>
        <taxon>Rhodobacterales</taxon>
        <taxon>Paracoccaceae</taxon>
        <taxon>Cereibacter</taxon>
    </lineage>
</organism>
<feature type="domain" description="RNA polymerase sigma factor 54 DNA-binding" evidence="10">
    <location>
        <begin position="272"/>
        <end position="425"/>
    </location>
</feature>
<dbReference type="GO" id="GO:0003677">
    <property type="term" value="F:DNA binding"/>
    <property type="evidence" value="ECO:0007669"/>
    <property type="project" value="UniProtKB-KW"/>
</dbReference>
<comment type="function">
    <text evidence="9">Sigma factors are initiation factors that promote the attachment of RNA polymerase to specific initiation sites and are then released.</text>
</comment>
<keyword evidence="2 9" id="KW-0240">DNA-directed RNA polymerase</keyword>
<reference evidence="12 13" key="1">
    <citation type="submission" date="2018-04" db="EMBL/GenBank/DDBJ databases">
        <title>Genomic Encyclopedia of Type Strains, Phase III (KMG-III): the genomes of soil and plant-associated and newly described type strains.</title>
        <authorList>
            <person name="Whitman W."/>
        </authorList>
    </citation>
    <scope>NUCLEOTIDE SEQUENCE [LARGE SCALE GENOMIC DNA]</scope>
    <source>
        <strain evidence="12 13">KA25</strain>
    </source>
</reference>
<dbReference type="InterPro" id="IPR007046">
    <property type="entry name" value="RNA_pol_sigma_54_core-bd"/>
</dbReference>
<dbReference type="NCBIfam" id="TIGR02395">
    <property type="entry name" value="rpoN_sigma"/>
    <property type="match status" value="1"/>
</dbReference>
<dbReference type="PANTHER" id="PTHR32248:SF4">
    <property type="entry name" value="RNA POLYMERASE SIGMA-54 FACTOR"/>
    <property type="match status" value="1"/>
</dbReference>
<dbReference type="InterPro" id="IPR038709">
    <property type="entry name" value="RpoN_core-bd_sf"/>
</dbReference>
<evidence type="ECO:0000256" key="6">
    <source>
        <dbReference type="ARBA" id="ARBA00023082"/>
    </source>
</evidence>
<keyword evidence="5 9" id="KW-0805">Transcription regulation</keyword>
<comment type="similarity">
    <text evidence="1 9">Belongs to the sigma-54 factor family.</text>
</comment>
<dbReference type="Pfam" id="PF04552">
    <property type="entry name" value="Sigma54_DBD"/>
    <property type="match status" value="1"/>
</dbReference>
<dbReference type="Proteomes" id="UP000244060">
    <property type="component" value="Unassembled WGS sequence"/>
</dbReference>
<evidence type="ECO:0000256" key="8">
    <source>
        <dbReference type="ARBA" id="ARBA00023163"/>
    </source>
</evidence>
<evidence type="ECO:0000256" key="3">
    <source>
        <dbReference type="ARBA" id="ARBA00022679"/>
    </source>
</evidence>
<evidence type="ECO:0000313" key="12">
    <source>
        <dbReference type="EMBL" id="PTR17809.1"/>
    </source>
</evidence>
<evidence type="ECO:0000256" key="7">
    <source>
        <dbReference type="ARBA" id="ARBA00023125"/>
    </source>
</evidence>
<dbReference type="Gene3D" id="1.10.10.60">
    <property type="entry name" value="Homeodomain-like"/>
    <property type="match status" value="1"/>
</dbReference>
<dbReference type="PIRSF" id="PIRSF000774">
    <property type="entry name" value="RpoN"/>
    <property type="match status" value="1"/>
</dbReference>
<dbReference type="OrthoDB" id="9814402at2"/>
<dbReference type="PANTHER" id="PTHR32248">
    <property type="entry name" value="RNA POLYMERASE SIGMA-54 FACTOR"/>
    <property type="match status" value="1"/>
</dbReference>